<comment type="catalytic activity">
    <reaction evidence="7 8">
        <text>L-methionyl-tRNA(fMet) + (6R)-10-formyltetrahydrofolate = N-formyl-L-methionyl-tRNA(fMet) + (6S)-5,6,7,8-tetrahydrofolate + H(+)</text>
        <dbReference type="Rhea" id="RHEA:24380"/>
        <dbReference type="Rhea" id="RHEA-COMP:9952"/>
        <dbReference type="Rhea" id="RHEA-COMP:9953"/>
        <dbReference type="ChEBI" id="CHEBI:15378"/>
        <dbReference type="ChEBI" id="CHEBI:57453"/>
        <dbReference type="ChEBI" id="CHEBI:78530"/>
        <dbReference type="ChEBI" id="CHEBI:78844"/>
        <dbReference type="ChEBI" id="CHEBI:195366"/>
        <dbReference type="EC" id="2.1.2.9"/>
    </reaction>
</comment>
<evidence type="ECO:0000256" key="1">
    <source>
        <dbReference type="ARBA" id="ARBA00002606"/>
    </source>
</evidence>
<feature type="domain" description="Formyl transferase C-terminal" evidence="10">
    <location>
        <begin position="206"/>
        <end position="303"/>
    </location>
</feature>
<evidence type="ECO:0000256" key="4">
    <source>
        <dbReference type="ARBA" id="ARBA00016014"/>
    </source>
</evidence>
<dbReference type="CDD" id="cd08704">
    <property type="entry name" value="Met_tRNA_FMT_C"/>
    <property type="match status" value="1"/>
</dbReference>
<dbReference type="RefSeq" id="WP_008859032.1">
    <property type="nucleotide sequence ID" value="NZ_JH591187.1"/>
</dbReference>
<evidence type="ECO:0000259" key="10">
    <source>
        <dbReference type="Pfam" id="PF02911"/>
    </source>
</evidence>
<feature type="domain" description="Formyl transferase N-terminal" evidence="9">
    <location>
        <begin position="5"/>
        <end position="182"/>
    </location>
</feature>
<reference evidence="11 12" key="1">
    <citation type="submission" date="2011-11" db="EMBL/GenBank/DDBJ databases">
        <title>The Genome Sequence of Dialister succinatiphilus YIT 11850.</title>
        <authorList>
            <consortium name="The Broad Institute Genome Sequencing Platform"/>
            <person name="Earl A."/>
            <person name="Ward D."/>
            <person name="Feldgarden M."/>
            <person name="Gevers D."/>
            <person name="Morotomi M."/>
            <person name="Young S.K."/>
            <person name="Zeng Q."/>
            <person name="Gargeya S."/>
            <person name="Fitzgerald M."/>
            <person name="Haas B."/>
            <person name="Abouelleil A."/>
            <person name="Alvarado L."/>
            <person name="Arachchi H.M."/>
            <person name="Berlin A."/>
            <person name="Brown A."/>
            <person name="Chapman S.B."/>
            <person name="Dunbar C."/>
            <person name="Gearin G."/>
            <person name="Goldberg J."/>
            <person name="Griggs A."/>
            <person name="Gujja S."/>
            <person name="Heiman D."/>
            <person name="Howarth C."/>
            <person name="Lui A."/>
            <person name="MacDonald P.J.P."/>
            <person name="Montmayeur A."/>
            <person name="Murphy C."/>
            <person name="Neiman D."/>
            <person name="Pearson M."/>
            <person name="Priest M."/>
            <person name="Roberts A."/>
            <person name="Saif S."/>
            <person name="Shea T."/>
            <person name="Sisk P."/>
            <person name="Stolte C."/>
            <person name="Sykes S."/>
            <person name="Wortman J."/>
            <person name="Nusbaum C."/>
            <person name="Birren B."/>
        </authorList>
    </citation>
    <scope>NUCLEOTIDE SEQUENCE [LARGE SCALE GENOMIC DNA]</scope>
    <source>
        <strain evidence="11 12">YIT 11850</strain>
    </source>
</reference>
<evidence type="ECO:0000313" key="11">
    <source>
        <dbReference type="EMBL" id="EHO63511.1"/>
    </source>
</evidence>
<dbReference type="eggNOG" id="COG0223">
    <property type="taxonomic scope" value="Bacteria"/>
</dbReference>
<dbReference type="InterPro" id="IPR036477">
    <property type="entry name" value="Formyl_transf_N_sf"/>
</dbReference>
<dbReference type="InterPro" id="IPR005793">
    <property type="entry name" value="Formyl_trans_C"/>
</dbReference>
<feature type="binding site" evidence="8">
    <location>
        <begin position="112"/>
        <end position="115"/>
    </location>
    <ligand>
        <name>(6S)-5,6,7,8-tetrahydrofolate</name>
        <dbReference type="ChEBI" id="CHEBI:57453"/>
    </ligand>
</feature>
<gene>
    <name evidence="8" type="primary">fmt</name>
    <name evidence="11" type="ORF">HMPREF9453_00528</name>
</gene>
<name>H1CYU0_9FIRM</name>
<dbReference type="SUPFAM" id="SSF50486">
    <property type="entry name" value="FMT C-terminal domain-like"/>
    <property type="match status" value="1"/>
</dbReference>
<dbReference type="EC" id="2.1.2.9" evidence="3 8"/>
<dbReference type="SUPFAM" id="SSF53328">
    <property type="entry name" value="Formyltransferase"/>
    <property type="match status" value="1"/>
</dbReference>
<comment type="function">
    <text evidence="1 8">Attaches a formyl group to the free amino group of methionyl-tRNA(fMet). The formyl group appears to play a dual role in the initiator identity of N-formylmethionyl-tRNA by promoting its recognition by IF2 and preventing the misappropriation of this tRNA by the elongation apparatus.</text>
</comment>
<evidence type="ECO:0000259" key="9">
    <source>
        <dbReference type="Pfam" id="PF00551"/>
    </source>
</evidence>
<dbReference type="GO" id="GO:0004479">
    <property type="term" value="F:methionyl-tRNA formyltransferase activity"/>
    <property type="evidence" value="ECO:0007669"/>
    <property type="project" value="UniProtKB-UniRule"/>
</dbReference>
<evidence type="ECO:0000256" key="7">
    <source>
        <dbReference type="ARBA" id="ARBA00048558"/>
    </source>
</evidence>
<dbReference type="PATRIC" id="fig|742743.3.peg.544"/>
<comment type="caution">
    <text evidence="11">The sequence shown here is derived from an EMBL/GenBank/DDBJ whole genome shotgun (WGS) entry which is preliminary data.</text>
</comment>
<dbReference type="InterPro" id="IPR005794">
    <property type="entry name" value="Fmt"/>
</dbReference>
<dbReference type="HAMAP" id="MF_00182">
    <property type="entry name" value="Formyl_trans"/>
    <property type="match status" value="1"/>
</dbReference>
<dbReference type="OrthoDB" id="9802815at2"/>
<dbReference type="InterPro" id="IPR044135">
    <property type="entry name" value="Met-tRNA-FMT_C"/>
</dbReference>
<dbReference type="Gene3D" id="3.10.25.10">
    <property type="entry name" value="Formyl transferase, C-terminal domain"/>
    <property type="match status" value="1"/>
</dbReference>
<evidence type="ECO:0000256" key="8">
    <source>
        <dbReference type="HAMAP-Rule" id="MF_00182"/>
    </source>
</evidence>
<dbReference type="CDD" id="cd08646">
    <property type="entry name" value="FMT_core_Met-tRNA-FMT_N"/>
    <property type="match status" value="1"/>
</dbReference>
<dbReference type="Pfam" id="PF02911">
    <property type="entry name" value="Formyl_trans_C"/>
    <property type="match status" value="1"/>
</dbReference>
<dbReference type="Pfam" id="PF00551">
    <property type="entry name" value="Formyl_trans_N"/>
    <property type="match status" value="1"/>
</dbReference>
<evidence type="ECO:0000256" key="5">
    <source>
        <dbReference type="ARBA" id="ARBA00022679"/>
    </source>
</evidence>
<dbReference type="PANTHER" id="PTHR11138:SF5">
    <property type="entry name" value="METHIONYL-TRNA FORMYLTRANSFERASE, MITOCHONDRIAL"/>
    <property type="match status" value="1"/>
</dbReference>
<accession>H1CYU0</accession>
<comment type="similarity">
    <text evidence="2 8">Belongs to the Fmt family.</text>
</comment>
<organism evidence="11 12">
    <name type="scientific">Dialister succinatiphilus YIT 11850</name>
    <dbReference type="NCBI Taxonomy" id="742743"/>
    <lineage>
        <taxon>Bacteria</taxon>
        <taxon>Bacillati</taxon>
        <taxon>Bacillota</taxon>
        <taxon>Negativicutes</taxon>
        <taxon>Veillonellales</taxon>
        <taxon>Veillonellaceae</taxon>
        <taxon>Dialister</taxon>
    </lineage>
</organism>
<sequence>MNKYRIVFMGTPDFGVPALEAMTLHGYQPVAIYCQPDRINGRGRKINYSPVKSFGLSHDIPVYQPDSLKNPKEQEKLKALSPDLLVVIAYGKILPKAVLDIPTYGAINVHASLLPKYRGAAPIQRVIIDGEKETGVTIMQLDEGMDTGNIISAVKMAIPSHMNAGELFDQLGSLGARELIHVLDDLPEKLKHSVPQNQEEASYAEKITKDMGHLDWNLPADKIDCLIRGMNPNPGTYSFYRGKRVKIHKAAPEAVKHSAQPGTILSLAENRIHVACGSGALVISEIQPENHKKMDASDFIHGYQVKVNDTFDR</sequence>
<evidence type="ECO:0000256" key="3">
    <source>
        <dbReference type="ARBA" id="ARBA00012261"/>
    </source>
</evidence>
<evidence type="ECO:0000256" key="6">
    <source>
        <dbReference type="ARBA" id="ARBA00022917"/>
    </source>
</evidence>
<dbReference type="GO" id="GO:0005829">
    <property type="term" value="C:cytosol"/>
    <property type="evidence" value="ECO:0007669"/>
    <property type="project" value="TreeGrafter"/>
</dbReference>
<dbReference type="PANTHER" id="PTHR11138">
    <property type="entry name" value="METHIONYL-TRNA FORMYLTRANSFERASE"/>
    <property type="match status" value="1"/>
</dbReference>
<evidence type="ECO:0000256" key="2">
    <source>
        <dbReference type="ARBA" id="ARBA00010699"/>
    </source>
</evidence>
<keyword evidence="6 8" id="KW-0648">Protein biosynthesis</keyword>
<dbReference type="InterPro" id="IPR002376">
    <property type="entry name" value="Formyl_transf_N"/>
</dbReference>
<keyword evidence="5 8" id="KW-0808">Transferase</keyword>
<dbReference type="InterPro" id="IPR037022">
    <property type="entry name" value="Formyl_trans_C_sf"/>
</dbReference>
<dbReference type="AlphaFoldDB" id="H1CYU0"/>
<dbReference type="STRING" id="742743.HMPREF9453_00528"/>
<dbReference type="InterPro" id="IPR041711">
    <property type="entry name" value="Met-tRNA-FMT_N"/>
</dbReference>
<keyword evidence="12" id="KW-1185">Reference proteome</keyword>
<dbReference type="NCBIfam" id="TIGR00460">
    <property type="entry name" value="fmt"/>
    <property type="match status" value="1"/>
</dbReference>
<dbReference type="InterPro" id="IPR011034">
    <property type="entry name" value="Formyl_transferase-like_C_sf"/>
</dbReference>
<dbReference type="HOGENOM" id="CLU_033347_1_1_9"/>
<evidence type="ECO:0000313" key="12">
    <source>
        <dbReference type="Proteomes" id="UP000003277"/>
    </source>
</evidence>
<dbReference type="Proteomes" id="UP000003277">
    <property type="component" value="Unassembled WGS sequence"/>
</dbReference>
<dbReference type="EMBL" id="ADLT01000015">
    <property type="protein sequence ID" value="EHO63511.1"/>
    <property type="molecule type" value="Genomic_DNA"/>
</dbReference>
<protein>
    <recommendedName>
        <fullName evidence="4 8">Methionyl-tRNA formyltransferase</fullName>
        <ecNumber evidence="3 8">2.1.2.9</ecNumber>
    </recommendedName>
</protein>
<dbReference type="Gene3D" id="3.40.50.170">
    <property type="entry name" value="Formyl transferase, N-terminal domain"/>
    <property type="match status" value="1"/>
</dbReference>
<proteinExistence type="inferred from homology"/>